<sequence>MKDKSSDQLKIALKKLMRQHNRIVDSVIRTIRNGDLEGKFIRLKQQQLELQLIKQQREQLFDFKSGNILMVHVDYSRTGIRFQIQRRQFNELATFITYNNGNVEQERTEFKDRPKKYTSQEDAERVAAEQRYRAQQRYRIKRQEFRSTANDLQLILIRRLQKTVVTNLLDLHQIIRSIQQLEPVGNVYAPPIDLNKQDWVNDIIPFVRIINEKFSKGIDSIGLMGFYIIRSCVHGVHGGLGYKLPQEP</sequence>
<evidence type="ECO:0000313" key="1">
    <source>
        <dbReference type="EMBL" id="KAA6394724.1"/>
    </source>
</evidence>
<name>A0A5J4WI35_9EUKA</name>
<proteinExistence type="predicted"/>
<protein>
    <submittedName>
        <fullName evidence="1">Uncharacterized protein</fullName>
    </submittedName>
</protein>
<accession>A0A5J4WI35</accession>
<evidence type="ECO:0000313" key="2">
    <source>
        <dbReference type="Proteomes" id="UP000324800"/>
    </source>
</evidence>
<organism evidence="1 2">
    <name type="scientific">Streblomastix strix</name>
    <dbReference type="NCBI Taxonomy" id="222440"/>
    <lineage>
        <taxon>Eukaryota</taxon>
        <taxon>Metamonada</taxon>
        <taxon>Preaxostyla</taxon>
        <taxon>Oxymonadida</taxon>
        <taxon>Streblomastigidae</taxon>
        <taxon>Streblomastix</taxon>
    </lineage>
</organism>
<comment type="caution">
    <text evidence="1">The sequence shown here is derived from an EMBL/GenBank/DDBJ whole genome shotgun (WGS) entry which is preliminary data.</text>
</comment>
<gene>
    <name evidence="1" type="ORF">EZS28_009749</name>
</gene>
<dbReference type="Proteomes" id="UP000324800">
    <property type="component" value="Unassembled WGS sequence"/>
</dbReference>
<dbReference type="EMBL" id="SNRW01001867">
    <property type="protein sequence ID" value="KAA6394724.1"/>
    <property type="molecule type" value="Genomic_DNA"/>
</dbReference>
<dbReference type="AlphaFoldDB" id="A0A5J4WI35"/>
<reference evidence="1 2" key="1">
    <citation type="submission" date="2019-03" db="EMBL/GenBank/DDBJ databases">
        <title>Single cell metagenomics reveals metabolic interactions within the superorganism composed of flagellate Streblomastix strix and complex community of Bacteroidetes bacteria on its surface.</title>
        <authorList>
            <person name="Treitli S.C."/>
            <person name="Kolisko M."/>
            <person name="Husnik F."/>
            <person name="Keeling P."/>
            <person name="Hampl V."/>
        </authorList>
    </citation>
    <scope>NUCLEOTIDE SEQUENCE [LARGE SCALE GENOMIC DNA]</scope>
    <source>
        <strain evidence="1">ST1C</strain>
    </source>
</reference>